<evidence type="ECO:0000313" key="2">
    <source>
        <dbReference type="EMBL" id="KAL2784879.1"/>
    </source>
</evidence>
<dbReference type="Proteomes" id="UP001610563">
    <property type="component" value="Unassembled WGS sequence"/>
</dbReference>
<keyword evidence="3" id="KW-1185">Reference proteome</keyword>
<dbReference type="InterPro" id="IPR009799">
    <property type="entry name" value="EthD_dom"/>
</dbReference>
<dbReference type="InterPro" id="IPR011008">
    <property type="entry name" value="Dimeric_a/b-barrel"/>
</dbReference>
<evidence type="ECO:0000313" key="3">
    <source>
        <dbReference type="Proteomes" id="UP001610563"/>
    </source>
</evidence>
<gene>
    <name evidence="2" type="ORF">BJX66DRAFT_343610</name>
</gene>
<dbReference type="Gene3D" id="3.30.70.100">
    <property type="match status" value="1"/>
</dbReference>
<sequence>MSYITTILYKVSQDTEFDLKYYLNQHMPLCAKVWKQYGMTGWSITKFDVDPQGGNPVDGIRCDSFWASEEGARKAFNGAESAEAMADIPKHSTTRPVMLFRKPLAEVTI</sequence>
<comment type="caution">
    <text evidence="2">The sequence shown here is derived from an EMBL/GenBank/DDBJ whole genome shotgun (WGS) entry which is preliminary data.</text>
</comment>
<dbReference type="NCBIfam" id="TIGR02118">
    <property type="entry name" value="EthD family reductase"/>
    <property type="match status" value="1"/>
</dbReference>
<accession>A0ABR4FNQ6</accession>
<proteinExistence type="inferred from homology"/>
<dbReference type="EMBL" id="JBFTWV010000163">
    <property type="protein sequence ID" value="KAL2784879.1"/>
    <property type="molecule type" value="Genomic_DNA"/>
</dbReference>
<dbReference type="SUPFAM" id="SSF54909">
    <property type="entry name" value="Dimeric alpha+beta barrel"/>
    <property type="match status" value="1"/>
</dbReference>
<protein>
    <recommendedName>
        <fullName evidence="4">EthD domain-containing protein</fullName>
    </recommendedName>
</protein>
<reference evidence="2 3" key="1">
    <citation type="submission" date="2024-07" db="EMBL/GenBank/DDBJ databases">
        <title>Section-level genome sequencing and comparative genomics of Aspergillus sections Usti and Cavernicolus.</title>
        <authorList>
            <consortium name="Lawrence Berkeley National Laboratory"/>
            <person name="Nybo J.L."/>
            <person name="Vesth T.C."/>
            <person name="Theobald S."/>
            <person name="Frisvad J.C."/>
            <person name="Larsen T.O."/>
            <person name="Kjaerboelling I."/>
            <person name="Rothschild-Mancinelli K."/>
            <person name="Lyhne E.K."/>
            <person name="Kogle M.E."/>
            <person name="Barry K."/>
            <person name="Clum A."/>
            <person name="Na H."/>
            <person name="Ledsgaard L."/>
            <person name="Lin J."/>
            <person name="Lipzen A."/>
            <person name="Kuo A."/>
            <person name="Riley R."/>
            <person name="Mondo S."/>
            <person name="Labutti K."/>
            <person name="Haridas S."/>
            <person name="Pangalinan J."/>
            <person name="Salamov A.A."/>
            <person name="Simmons B.A."/>
            <person name="Magnuson J.K."/>
            <person name="Chen J."/>
            <person name="Drula E."/>
            <person name="Henrissat B."/>
            <person name="Wiebenga A."/>
            <person name="Lubbers R.J."/>
            <person name="Gomes A.C."/>
            <person name="Makela M.R."/>
            <person name="Stajich J."/>
            <person name="Grigoriev I.V."/>
            <person name="Mortensen U.H."/>
            <person name="De Vries R.P."/>
            <person name="Baker S.E."/>
            <person name="Andersen M.R."/>
        </authorList>
    </citation>
    <scope>NUCLEOTIDE SEQUENCE [LARGE SCALE GENOMIC DNA]</scope>
    <source>
        <strain evidence="2 3">CBS 209.92</strain>
    </source>
</reference>
<organism evidence="2 3">
    <name type="scientific">Aspergillus keveii</name>
    <dbReference type="NCBI Taxonomy" id="714993"/>
    <lineage>
        <taxon>Eukaryota</taxon>
        <taxon>Fungi</taxon>
        <taxon>Dikarya</taxon>
        <taxon>Ascomycota</taxon>
        <taxon>Pezizomycotina</taxon>
        <taxon>Eurotiomycetes</taxon>
        <taxon>Eurotiomycetidae</taxon>
        <taxon>Eurotiales</taxon>
        <taxon>Aspergillaceae</taxon>
        <taxon>Aspergillus</taxon>
        <taxon>Aspergillus subgen. Nidulantes</taxon>
    </lineage>
</organism>
<dbReference type="PANTHER" id="PTHR40260">
    <property type="entry name" value="BLR8190 PROTEIN"/>
    <property type="match status" value="1"/>
</dbReference>
<evidence type="ECO:0000256" key="1">
    <source>
        <dbReference type="ARBA" id="ARBA00005986"/>
    </source>
</evidence>
<dbReference type="PANTHER" id="PTHR40260:SF2">
    <property type="entry name" value="BLR8190 PROTEIN"/>
    <property type="match status" value="1"/>
</dbReference>
<evidence type="ECO:0008006" key="4">
    <source>
        <dbReference type="Google" id="ProtNLM"/>
    </source>
</evidence>
<comment type="similarity">
    <text evidence="1">Belongs to the tpcK family.</text>
</comment>
<name>A0ABR4FNQ6_9EURO</name>